<dbReference type="GO" id="GO:0051539">
    <property type="term" value="F:4 iron, 4 sulfur cluster binding"/>
    <property type="evidence" value="ECO:0007669"/>
    <property type="project" value="UniProtKB-KW"/>
</dbReference>
<evidence type="ECO:0000256" key="1">
    <source>
        <dbReference type="ARBA" id="ARBA00022448"/>
    </source>
</evidence>
<dbReference type="InterPro" id="IPR018449">
    <property type="entry name" value="NIL_domain"/>
</dbReference>
<evidence type="ECO:0000256" key="5">
    <source>
        <dbReference type="ARBA" id="ARBA00022982"/>
    </source>
</evidence>
<dbReference type="InterPro" id="IPR017900">
    <property type="entry name" value="4Fe4S_Fe_S_CS"/>
</dbReference>
<gene>
    <name evidence="9" type="ORF">FQB35_11350</name>
</gene>
<dbReference type="Proteomes" id="UP000324646">
    <property type="component" value="Chromosome"/>
</dbReference>
<dbReference type="KEGG" id="crs:FQB35_11350"/>
<dbReference type="PROSITE" id="PS51379">
    <property type="entry name" value="4FE4S_FER_2"/>
    <property type="match status" value="2"/>
</dbReference>
<keyword evidence="6" id="KW-0408">Iron</keyword>
<dbReference type="AlphaFoldDB" id="A0A5C0SEK9"/>
<dbReference type="GO" id="GO:0046872">
    <property type="term" value="F:metal ion binding"/>
    <property type="evidence" value="ECO:0007669"/>
    <property type="project" value="UniProtKB-KW"/>
</dbReference>
<keyword evidence="10" id="KW-1185">Reference proteome</keyword>
<dbReference type="PANTHER" id="PTHR43687:SF6">
    <property type="entry name" value="L-ASPARTATE SEMIALDEHYDE SULFURTRANSFERASE IRON-SULFUR SUBUNIT"/>
    <property type="match status" value="1"/>
</dbReference>
<evidence type="ECO:0000313" key="9">
    <source>
        <dbReference type="EMBL" id="QEK12873.1"/>
    </source>
</evidence>
<dbReference type="Pfam" id="PF09383">
    <property type="entry name" value="NIL"/>
    <property type="match status" value="1"/>
</dbReference>
<dbReference type="InterPro" id="IPR045865">
    <property type="entry name" value="ACT-like_dom_sf"/>
</dbReference>
<organism evidence="9 10">
    <name type="scientific">Crassaminicella thermophila</name>
    <dbReference type="NCBI Taxonomy" id="2599308"/>
    <lineage>
        <taxon>Bacteria</taxon>
        <taxon>Bacillati</taxon>
        <taxon>Bacillota</taxon>
        <taxon>Clostridia</taxon>
        <taxon>Eubacteriales</taxon>
        <taxon>Clostridiaceae</taxon>
        <taxon>Crassaminicella</taxon>
    </lineage>
</organism>
<dbReference type="SMART" id="SM00930">
    <property type="entry name" value="NIL"/>
    <property type="match status" value="1"/>
</dbReference>
<evidence type="ECO:0000256" key="4">
    <source>
        <dbReference type="ARBA" id="ARBA00022737"/>
    </source>
</evidence>
<dbReference type="RefSeq" id="WP_148810009.1">
    <property type="nucleotide sequence ID" value="NZ_CP042243.1"/>
</dbReference>
<evidence type="ECO:0000256" key="3">
    <source>
        <dbReference type="ARBA" id="ARBA00022723"/>
    </source>
</evidence>
<dbReference type="InterPro" id="IPR050572">
    <property type="entry name" value="Fe-S_Ferredoxin"/>
</dbReference>
<accession>A0A5C0SEK9</accession>
<dbReference type="Gene3D" id="3.30.70.20">
    <property type="match status" value="1"/>
</dbReference>
<feature type="domain" description="4Fe-4S ferredoxin-type" evidence="8">
    <location>
        <begin position="75"/>
        <end position="104"/>
    </location>
</feature>
<dbReference type="PROSITE" id="PS00198">
    <property type="entry name" value="4FE4S_FER_1"/>
    <property type="match status" value="2"/>
</dbReference>
<dbReference type="EMBL" id="CP042243">
    <property type="protein sequence ID" value="QEK12873.1"/>
    <property type="molecule type" value="Genomic_DNA"/>
</dbReference>
<proteinExistence type="predicted"/>
<evidence type="ECO:0000256" key="2">
    <source>
        <dbReference type="ARBA" id="ARBA00022485"/>
    </source>
</evidence>
<keyword evidence="2" id="KW-0004">4Fe-4S</keyword>
<evidence type="ECO:0000313" key="10">
    <source>
        <dbReference type="Proteomes" id="UP000324646"/>
    </source>
</evidence>
<evidence type="ECO:0000256" key="6">
    <source>
        <dbReference type="ARBA" id="ARBA00023004"/>
    </source>
</evidence>
<dbReference type="OrthoDB" id="9803192at2"/>
<evidence type="ECO:0000259" key="8">
    <source>
        <dbReference type="PROSITE" id="PS51379"/>
    </source>
</evidence>
<protein>
    <submittedName>
        <fullName evidence="9">4Fe-4S dicluster domain-containing protein</fullName>
    </submittedName>
</protein>
<keyword evidence="1" id="KW-0813">Transport</keyword>
<evidence type="ECO:0000256" key="7">
    <source>
        <dbReference type="ARBA" id="ARBA00023014"/>
    </source>
</evidence>
<dbReference type="SUPFAM" id="SSF54862">
    <property type="entry name" value="4Fe-4S ferredoxins"/>
    <property type="match status" value="1"/>
</dbReference>
<keyword evidence="7" id="KW-0411">Iron-sulfur</keyword>
<dbReference type="SUPFAM" id="SSF55021">
    <property type="entry name" value="ACT-like"/>
    <property type="match status" value="1"/>
</dbReference>
<dbReference type="InterPro" id="IPR017896">
    <property type="entry name" value="4Fe4S_Fe-S-bd"/>
</dbReference>
<name>A0A5C0SEK9_CRATE</name>
<sequence length="134" mass="15047">MKKKIFLIFPPHLTDQPITYTLIKKYDLKTNILRASINYNTQGNLLLELEGTKENISSGIRYLENIGVKVDFIHTEIKWDEKACIHCGACTAVCPSDALKLDSNSWLLSFNAEECLGCKLCIKACPLKIITNGL</sequence>
<reference evidence="9 10" key="1">
    <citation type="submission" date="2019-07" db="EMBL/GenBank/DDBJ databases">
        <title>Complete genome of Crassaminicella thermophila SY095.</title>
        <authorList>
            <person name="Li X."/>
        </authorList>
    </citation>
    <scope>NUCLEOTIDE SEQUENCE [LARGE SCALE GENOMIC DNA]</scope>
    <source>
        <strain evidence="9 10">SY095</strain>
    </source>
</reference>
<keyword evidence="5" id="KW-0249">Electron transport</keyword>
<feature type="domain" description="4Fe-4S ferredoxin-type" evidence="8">
    <location>
        <begin position="106"/>
        <end position="134"/>
    </location>
</feature>
<dbReference type="PANTHER" id="PTHR43687">
    <property type="entry name" value="ADENYLYLSULFATE REDUCTASE, BETA SUBUNIT"/>
    <property type="match status" value="1"/>
</dbReference>
<keyword evidence="3" id="KW-0479">Metal-binding</keyword>
<dbReference type="Pfam" id="PF14697">
    <property type="entry name" value="Fer4_21"/>
    <property type="match status" value="1"/>
</dbReference>
<keyword evidence="4" id="KW-0677">Repeat</keyword>
<dbReference type="Gene3D" id="3.30.70.260">
    <property type="match status" value="1"/>
</dbReference>